<organism evidence="1 2">
    <name type="scientific">Irpex rosettiformis</name>
    <dbReference type="NCBI Taxonomy" id="378272"/>
    <lineage>
        <taxon>Eukaryota</taxon>
        <taxon>Fungi</taxon>
        <taxon>Dikarya</taxon>
        <taxon>Basidiomycota</taxon>
        <taxon>Agaricomycotina</taxon>
        <taxon>Agaricomycetes</taxon>
        <taxon>Polyporales</taxon>
        <taxon>Irpicaceae</taxon>
        <taxon>Irpex</taxon>
    </lineage>
</organism>
<comment type="caution">
    <text evidence="1">The sequence shown here is derived from an EMBL/GenBank/DDBJ whole genome shotgun (WGS) entry which is preliminary data.</text>
</comment>
<reference evidence="1" key="1">
    <citation type="journal article" date="2021" name="Environ. Microbiol.">
        <title>Gene family expansions and transcriptome signatures uncover fungal adaptations to wood decay.</title>
        <authorList>
            <person name="Hage H."/>
            <person name="Miyauchi S."/>
            <person name="Viragh M."/>
            <person name="Drula E."/>
            <person name="Min B."/>
            <person name="Chaduli D."/>
            <person name="Navarro D."/>
            <person name="Favel A."/>
            <person name="Norest M."/>
            <person name="Lesage-Meessen L."/>
            <person name="Balint B."/>
            <person name="Merenyi Z."/>
            <person name="de Eugenio L."/>
            <person name="Morin E."/>
            <person name="Martinez A.T."/>
            <person name="Baldrian P."/>
            <person name="Stursova M."/>
            <person name="Martinez M.J."/>
            <person name="Novotny C."/>
            <person name="Magnuson J.K."/>
            <person name="Spatafora J.W."/>
            <person name="Maurice S."/>
            <person name="Pangilinan J."/>
            <person name="Andreopoulos W."/>
            <person name="LaButti K."/>
            <person name="Hundley H."/>
            <person name="Na H."/>
            <person name="Kuo A."/>
            <person name="Barry K."/>
            <person name="Lipzen A."/>
            <person name="Henrissat B."/>
            <person name="Riley R."/>
            <person name="Ahrendt S."/>
            <person name="Nagy L.G."/>
            <person name="Grigoriev I.V."/>
            <person name="Martin F."/>
            <person name="Rosso M.N."/>
        </authorList>
    </citation>
    <scope>NUCLEOTIDE SEQUENCE</scope>
    <source>
        <strain evidence="1">CBS 384.51</strain>
    </source>
</reference>
<evidence type="ECO:0000313" key="2">
    <source>
        <dbReference type="Proteomes" id="UP001055072"/>
    </source>
</evidence>
<accession>A0ACB8TXZ2</accession>
<keyword evidence="2" id="KW-1185">Reference proteome</keyword>
<sequence>MFKPTIAFSSLIVFILALTTSSNASRHHFDARSPAYVDLALSSLQKRTLTGQTIAFSCYGGGGDCECPSDLNGDSGVLINVYPGFQCAYAGGACTWDDKTGALQNTAQTNCPSTATCSTSGGCSCPRDNNGSEGVLINQFTGYQCAYAGGACTWDYDGNLQNTAQTNCPKAAKCKQSGQDS</sequence>
<proteinExistence type="predicted"/>
<dbReference type="EMBL" id="MU274921">
    <property type="protein sequence ID" value="KAI0086851.1"/>
    <property type="molecule type" value="Genomic_DNA"/>
</dbReference>
<gene>
    <name evidence="1" type="ORF">BDY19DRAFT_959053</name>
</gene>
<evidence type="ECO:0000313" key="1">
    <source>
        <dbReference type="EMBL" id="KAI0086851.1"/>
    </source>
</evidence>
<dbReference type="Proteomes" id="UP001055072">
    <property type="component" value="Unassembled WGS sequence"/>
</dbReference>
<protein>
    <submittedName>
        <fullName evidence="1">Uncharacterized protein</fullName>
    </submittedName>
</protein>
<name>A0ACB8TXZ2_9APHY</name>